<dbReference type="AlphaFoldDB" id="J4H0G9"/>
<reference evidence="3 4" key="1">
    <citation type="journal article" date="2012" name="Appl. Environ. Microbiol.">
        <title>Short-read sequencing for genomic analysis of the brown rot fungus Fibroporia radiculosa.</title>
        <authorList>
            <person name="Tang J.D."/>
            <person name="Perkins A.D."/>
            <person name="Sonstegard T.S."/>
            <person name="Schroeder S.G."/>
            <person name="Burgess S.C."/>
            <person name="Diehl S.V."/>
        </authorList>
    </citation>
    <scope>NUCLEOTIDE SEQUENCE [LARGE SCALE GENOMIC DNA]</scope>
    <source>
        <strain evidence="3 4">TFFH 294</strain>
    </source>
</reference>
<dbReference type="InterPro" id="IPR046520">
    <property type="entry name" value="DUF6697"/>
</dbReference>
<dbReference type="OrthoDB" id="2755864at2759"/>
<dbReference type="STRING" id="599839.J4H0G9"/>
<organism evidence="3 4">
    <name type="scientific">Fibroporia radiculosa</name>
    <dbReference type="NCBI Taxonomy" id="599839"/>
    <lineage>
        <taxon>Eukaryota</taxon>
        <taxon>Fungi</taxon>
        <taxon>Dikarya</taxon>
        <taxon>Basidiomycota</taxon>
        <taxon>Agaricomycotina</taxon>
        <taxon>Agaricomycetes</taxon>
        <taxon>Polyporales</taxon>
        <taxon>Fibroporiaceae</taxon>
        <taxon>Fibroporia</taxon>
    </lineage>
</organism>
<protein>
    <recommendedName>
        <fullName evidence="2">DUF6697 domain-containing protein</fullName>
    </recommendedName>
</protein>
<dbReference type="Proteomes" id="UP000006352">
    <property type="component" value="Unassembled WGS sequence"/>
</dbReference>
<proteinExistence type="predicted"/>
<feature type="compositionally biased region" description="Low complexity" evidence="1">
    <location>
        <begin position="124"/>
        <end position="135"/>
    </location>
</feature>
<dbReference type="RefSeq" id="XP_012177962.1">
    <property type="nucleotide sequence ID" value="XM_012322572.1"/>
</dbReference>
<feature type="compositionally biased region" description="Polar residues" evidence="1">
    <location>
        <begin position="230"/>
        <end position="250"/>
    </location>
</feature>
<dbReference type="HOGENOM" id="CLU_513910_0_0_1"/>
<evidence type="ECO:0000313" key="4">
    <source>
        <dbReference type="Proteomes" id="UP000006352"/>
    </source>
</evidence>
<evidence type="ECO:0000259" key="2">
    <source>
        <dbReference type="Pfam" id="PF20411"/>
    </source>
</evidence>
<evidence type="ECO:0000313" key="3">
    <source>
        <dbReference type="EMBL" id="CCL98679.1"/>
    </source>
</evidence>
<dbReference type="EMBL" id="HE796896">
    <property type="protein sequence ID" value="CCL98679.1"/>
    <property type="molecule type" value="Genomic_DNA"/>
</dbReference>
<feature type="compositionally biased region" description="Polar residues" evidence="1">
    <location>
        <begin position="196"/>
        <end position="208"/>
    </location>
</feature>
<keyword evidence="4" id="KW-1185">Reference proteome</keyword>
<name>J4H0G9_9APHY</name>
<dbReference type="InParanoid" id="J4H0G9"/>
<dbReference type="GeneID" id="24093590"/>
<gene>
    <name evidence="3" type="ORF">FIBRA_00681</name>
</gene>
<feature type="domain" description="DUF6697" evidence="2">
    <location>
        <begin position="336"/>
        <end position="528"/>
    </location>
</feature>
<feature type="region of interest" description="Disordered" evidence="1">
    <location>
        <begin position="113"/>
        <end position="250"/>
    </location>
</feature>
<sequence length="530" mass="59250">MNDARTEMQYHKDIIRNLETLNQTLQDTVRLQKTRIVALEEALARVTDNAPPQLEAAAAVAPPISSANVNGSHPKLVPDVETRKVEPKPSPDGRRLATVLGSATNPFVLDLHDMPSDCAPADPSGSGSRSVQGSVTESGAKPRPRCEPCPQNALDAGHMSEQKCAPRATDTPKRKRDIIDPAGITQNRKRIRPSVREQSPFYQRSPSYRPTPPPADDNTGPVARIDGSESGVTTHTLGGDQPSQSRDLRNANNTEAGVGWLVIDEEDDLKPIEWKLEVQPLRIDLDASVKLPEIQVDVKMEIGHALLNADIIQARLLAMSVQSYPVTVRPTLRDITVNRKFMSQVYGGSPQSMCPSINMKNRTHRFRNFLFPTLMLNPHAPKEPGEPGLLLRVTKDAAWQPGDQKLLVGLRQGTYRYMGEYTMVRAEPLSREEYKSLPANAKREWAGEILRRRKDKGLRVRIILRRENPGREPTEQEVKEAIGDTNNEYRNVNEAEIIRAFKTGQETMSVWCMKSVGYDEGFQRDVARYR</sequence>
<evidence type="ECO:0000256" key="1">
    <source>
        <dbReference type="SAM" id="MobiDB-lite"/>
    </source>
</evidence>
<dbReference type="Pfam" id="PF20411">
    <property type="entry name" value="DUF6697"/>
    <property type="match status" value="1"/>
</dbReference>
<accession>J4H0G9</accession>